<keyword evidence="2" id="KW-0808">Transferase</keyword>
<evidence type="ECO:0000313" key="4">
    <source>
        <dbReference type="EMBL" id="KAK6542520.1"/>
    </source>
</evidence>
<proteinExistence type="predicted"/>
<keyword evidence="1" id="KW-0489">Methyltransferase</keyword>
<accession>A0AAV9XL52</accession>
<evidence type="ECO:0000313" key="5">
    <source>
        <dbReference type="Proteomes" id="UP001365542"/>
    </source>
</evidence>
<comment type="caution">
    <text evidence="4">The sequence shown here is derived from an EMBL/GenBank/DDBJ whole genome shotgun (WGS) entry which is preliminary data.</text>
</comment>
<dbReference type="InterPro" id="IPR041698">
    <property type="entry name" value="Methyltransf_25"/>
</dbReference>
<dbReference type="EMBL" id="JAVHJO010000002">
    <property type="protein sequence ID" value="KAK6542520.1"/>
    <property type="molecule type" value="Genomic_DNA"/>
</dbReference>
<dbReference type="Gene3D" id="3.40.50.150">
    <property type="entry name" value="Vaccinia Virus protein VP39"/>
    <property type="match status" value="1"/>
</dbReference>
<dbReference type="InterPro" id="IPR029063">
    <property type="entry name" value="SAM-dependent_MTases_sf"/>
</dbReference>
<dbReference type="Proteomes" id="UP001365542">
    <property type="component" value="Unassembled WGS sequence"/>
</dbReference>
<dbReference type="PANTHER" id="PTHR43861">
    <property type="entry name" value="TRANS-ACONITATE 2-METHYLTRANSFERASE-RELATED"/>
    <property type="match status" value="1"/>
</dbReference>
<sequence>MSSDTQYDSLATAYDLVWKIPAVRPLLPLLTSTIKATGNFENAAVLDLACGTGIGLRIMKSFGASKLVGVDISPQMLEIAKTTVPDITVHTADCSKPLDHLGLEPGSFDVVLGFWLLNYCPSSVEMAGMWGNISQFLKPGGKFVGIIENHDVARPSSVQDMKYGGMMSEVKELENGQGWSVHVVFDTTPKIEFDAHRLRGPILEEEARKAGFGEIKYNRPSWDDIGLVMSEGIGGEDGKKKEWWTELVEDPPNYVIVTTKNG</sequence>
<dbReference type="PANTHER" id="PTHR43861:SF1">
    <property type="entry name" value="TRANS-ACONITATE 2-METHYLTRANSFERASE"/>
    <property type="match status" value="1"/>
</dbReference>
<dbReference type="GO" id="GO:0008168">
    <property type="term" value="F:methyltransferase activity"/>
    <property type="evidence" value="ECO:0007669"/>
    <property type="project" value="UniProtKB-KW"/>
</dbReference>
<evidence type="ECO:0000256" key="1">
    <source>
        <dbReference type="ARBA" id="ARBA00022603"/>
    </source>
</evidence>
<protein>
    <recommendedName>
        <fullName evidence="3">Methyltransferase domain-containing protein</fullName>
    </recommendedName>
</protein>
<dbReference type="AlphaFoldDB" id="A0AAV9XL52"/>
<dbReference type="Pfam" id="PF13649">
    <property type="entry name" value="Methyltransf_25"/>
    <property type="match status" value="1"/>
</dbReference>
<dbReference type="GO" id="GO:0032259">
    <property type="term" value="P:methylation"/>
    <property type="evidence" value="ECO:0007669"/>
    <property type="project" value="UniProtKB-KW"/>
</dbReference>
<keyword evidence="5" id="KW-1185">Reference proteome</keyword>
<reference evidence="4 5" key="1">
    <citation type="submission" date="2019-10" db="EMBL/GenBank/DDBJ databases">
        <authorList>
            <person name="Palmer J.M."/>
        </authorList>
    </citation>
    <scope>NUCLEOTIDE SEQUENCE [LARGE SCALE GENOMIC DNA]</scope>
    <source>
        <strain evidence="4 5">TWF694</strain>
    </source>
</reference>
<name>A0AAV9XL52_9PEZI</name>
<dbReference type="CDD" id="cd02440">
    <property type="entry name" value="AdoMet_MTases"/>
    <property type="match status" value="1"/>
</dbReference>
<organism evidence="4 5">
    <name type="scientific">Orbilia ellipsospora</name>
    <dbReference type="NCBI Taxonomy" id="2528407"/>
    <lineage>
        <taxon>Eukaryota</taxon>
        <taxon>Fungi</taxon>
        <taxon>Dikarya</taxon>
        <taxon>Ascomycota</taxon>
        <taxon>Pezizomycotina</taxon>
        <taxon>Orbiliomycetes</taxon>
        <taxon>Orbiliales</taxon>
        <taxon>Orbiliaceae</taxon>
        <taxon>Orbilia</taxon>
    </lineage>
</organism>
<evidence type="ECO:0000256" key="2">
    <source>
        <dbReference type="ARBA" id="ARBA00022679"/>
    </source>
</evidence>
<evidence type="ECO:0000259" key="3">
    <source>
        <dbReference type="Pfam" id="PF13649"/>
    </source>
</evidence>
<feature type="domain" description="Methyltransferase" evidence="3">
    <location>
        <begin position="45"/>
        <end position="141"/>
    </location>
</feature>
<dbReference type="SUPFAM" id="SSF53335">
    <property type="entry name" value="S-adenosyl-L-methionine-dependent methyltransferases"/>
    <property type="match status" value="1"/>
</dbReference>
<gene>
    <name evidence="4" type="ORF">TWF694_006471</name>
</gene>